<accession>A0A7V8NXM0</accession>
<dbReference type="AlphaFoldDB" id="A0A7V8NXM0"/>
<feature type="non-terminal residue" evidence="1">
    <location>
        <position position="1"/>
    </location>
</feature>
<protein>
    <submittedName>
        <fullName evidence="1">PPOX class F420-dependent oxidoreductase</fullName>
    </submittedName>
</protein>
<dbReference type="Proteomes" id="UP000567293">
    <property type="component" value="Unassembled WGS sequence"/>
</dbReference>
<name>A0A7V8NXM0_9BACT</name>
<organism evidence="1 2">
    <name type="scientific">Candidatus Acidiferrum panamense</name>
    <dbReference type="NCBI Taxonomy" id="2741543"/>
    <lineage>
        <taxon>Bacteria</taxon>
        <taxon>Pseudomonadati</taxon>
        <taxon>Acidobacteriota</taxon>
        <taxon>Terriglobia</taxon>
        <taxon>Candidatus Acidiferrales</taxon>
        <taxon>Candidatus Acidiferrum</taxon>
    </lineage>
</organism>
<reference evidence="1" key="1">
    <citation type="submission" date="2020-06" db="EMBL/GenBank/DDBJ databases">
        <title>Legume-microbial interactions unlock mineral nutrients during tropical forest succession.</title>
        <authorList>
            <person name="Epihov D.Z."/>
        </authorList>
    </citation>
    <scope>NUCLEOTIDE SEQUENCE [LARGE SCALE GENOMIC DNA]</scope>
    <source>
        <strain evidence="1">Pan2503</strain>
    </source>
</reference>
<sequence>RVGEITERGADEHIDKLTKKYIGQDKYPYRGPGEVRVIYKIEPEHTYAMGS</sequence>
<dbReference type="EMBL" id="JACDQQ010002892">
    <property type="protein sequence ID" value="MBA0089241.1"/>
    <property type="molecule type" value="Genomic_DNA"/>
</dbReference>
<evidence type="ECO:0000313" key="2">
    <source>
        <dbReference type="Proteomes" id="UP000567293"/>
    </source>
</evidence>
<keyword evidence="2" id="KW-1185">Reference proteome</keyword>
<proteinExistence type="predicted"/>
<evidence type="ECO:0000313" key="1">
    <source>
        <dbReference type="EMBL" id="MBA0089241.1"/>
    </source>
</evidence>
<comment type="caution">
    <text evidence="1">The sequence shown here is derived from an EMBL/GenBank/DDBJ whole genome shotgun (WGS) entry which is preliminary data.</text>
</comment>
<gene>
    <name evidence="1" type="ORF">HRJ53_29985</name>
</gene>